<evidence type="ECO:0000313" key="2">
    <source>
        <dbReference type="EMBL" id="GKU93398.1"/>
    </source>
</evidence>
<feature type="region of interest" description="Disordered" evidence="1">
    <location>
        <begin position="1"/>
        <end position="56"/>
    </location>
</feature>
<keyword evidence="3" id="KW-1185">Reference proteome</keyword>
<proteinExistence type="predicted"/>
<organism evidence="2 3">
    <name type="scientific">Rubroshorea leprosula</name>
    <dbReference type="NCBI Taxonomy" id="152421"/>
    <lineage>
        <taxon>Eukaryota</taxon>
        <taxon>Viridiplantae</taxon>
        <taxon>Streptophyta</taxon>
        <taxon>Embryophyta</taxon>
        <taxon>Tracheophyta</taxon>
        <taxon>Spermatophyta</taxon>
        <taxon>Magnoliopsida</taxon>
        <taxon>eudicotyledons</taxon>
        <taxon>Gunneridae</taxon>
        <taxon>Pentapetalae</taxon>
        <taxon>rosids</taxon>
        <taxon>malvids</taxon>
        <taxon>Malvales</taxon>
        <taxon>Dipterocarpaceae</taxon>
        <taxon>Rubroshorea</taxon>
    </lineage>
</organism>
<dbReference type="EMBL" id="BPVZ01000007">
    <property type="protein sequence ID" value="GKU93398.1"/>
    <property type="molecule type" value="Genomic_DNA"/>
</dbReference>
<evidence type="ECO:0000313" key="3">
    <source>
        <dbReference type="Proteomes" id="UP001054252"/>
    </source>
</evidence>
<protein>
    <submittedName>
        <fullName evidence="2">Uncharacterized protein</fullName>
    </submittedName>
</protein>
<reference evidence="2 3" key="1">
    <citation type="journal article" date="2021" name="Commun. Biol.">
        <title>The genome of Shorea leprosula (Dipterocarpaceae) highlights the ecological relevance of drought in aseasonal tropical rainforests.</title>
        <authorList>
            <person name="Ng K.K.S."/>
            <person name="Kobayashi M.J."/>
            <person name="Fawcett J.A."/>
            <person name="Hatakeyama M."/>
            <person name="Paape T."/>
            <person name="Ng C.H."/>
            <person name="Ang C.C."/>
            <person name="Tnah L.H."/>
            <person name="Lee C.T."/>
            <person name="Nishiyama T."/>
            <person name="Sese J."/>
            <person name="O'Brien M.J."/>
            <person name="Copetti D."/>
            <person name="Mohd Noor M.I."/>
            <person name="Ong R.C."/>
            <person name="Putra M."/>
            <person name="Sireger I.Z."/>
            <person name="Indrioko S."/>
            <person name="Kosugi Y."/>
            <person name="Izuno A."/>
            <person name="Isagi Y."/>
            <person name="Lee S.L."/>
            <person name="Shimizu K.K."/>
        </authorList>
    </citation>
    <scope>NUCLEOTIDE SEQUENCE [LARGE SCALE GENOMIC DNA]</scope>
    <source>
        <strain evidence="2">214</strain>
    </source>
</reference>
<evidence type="ECO:0000256" key="1">
    <source>
        <dbReference type="SAM" id="MobiDB-lite"/>
    </source>
</evidence>
<sequence length="69" mass="7435">METGNGAGWGAGLEQPNKCHGARNNVGGVGGDGDWKQSWSESRHNGGPEPKVMEFGEVELEKKKVERVK</sequence>
<name>A0AAV5HWY5_9ROSI</name>
<gene>
    <name evidence="2" type="ORF">SLEP1_g6993</name>
</gene>
<dbReference type="Proteomes" id="UP001054252">
    <property type="component" value="Unassembled WGS sequence"/>
</dbReference>
<dbReference type="AlphaFoldDB" id="A0AAV5HWY5"/>
<accession>A0AAV5HWY5</accession>
<comment type="caution">
    <text evidence="2">The sequence shown here is derived from an EMBL/GenBank/DDBJ whole genome shotgun (WGS) entry which is preliminary data.</text>
</comment>
<feature type="compositionally biased region" description="Basic and acidic residues" evidence="1">
    <location>
        <begin position="41"/>
        <end position="56"/>
    </location>
</feature>
<feature type="compositionally biased region" description="Gly residues" evidence="1">
    <location>
        <begin position="1"/>
        <end position="11"/>
    </location>
</feature>